<protein>
    <recommendedName>
        <fullName evidence="9">Protein-export membrane protein SecG</fullName>
    </recommendedName>
</protein>
<evidence type="ECO:0000256" key="10">
    <source>
        <dbReference type="SAM" id="MobiDB-lite"/>
    </source>
</evidence>
<comment type="similarity">
    <text evidence="2 9">Belongs to the SecG family.</text>
</comment>
<feature type="compositionally biased region" description="Low complexity" evidence="10">
    <location>
        <begin position="98"/>
        <end position="108"/>
    </location>
</feature>
<reference evidence="11 12" key="1">
    <citation type="submission" date="2019-02" db="EMBL/GenBank/DDBJ databases">
        <title>Deep-cultivation of Planctomycetes and their phenomic and genomic characterization uncovers novel biology.</title>
        <authorList>
            <person name="Wiegand S."/>
            <person name="Jogler M."/>
            <person name="Boedeker C."/>
            <person name="Pinto D."/>
            <person name="Vollmers J."/>
            <person name="Rivas-Marin E."/>
            <person name="Kohn T."/>
            <person name="Peeters S.H."/>
            <person name="Heuer A."/>
            <person name="Rast P."/>
            <person name="Oberbeckmann S."/>
            <person name="Bunk B."/>
            <person name="Jeske O."/>
            <person name="Meyerdierks A."/>
            <person name="Storesund J.E."/>
            <person name="Kallscheuer N."/>
            <person name="Luecker S."/>
            <person name="Lage O.M."/>
            <person name="Pohl T."/>
            <person name="Merkel B.J."/>
            <person name="Hornburger P."/>
            <person name="Mueller R.-W."/>
            <person name="Bruemmer F."/>
            <person name="Labrenz M."/>
            <person name="Spormann A.M."/>
            <person name="Op Den Camp H."/>
            <person name="Overmann J."/>
            <person name="Amann R."/>
            <person name="Jetten M.S.M."/>
            <person name="Mascher T."/>
            <person name="Medema M.H."/>
            <person name="Devos D.P."/>
            <person name="Kaster A.-K."/>
            <person name="Ovreas L."/>
            <person name="Rohde M."/>
            <person name="Galperin M.Y."/>
            <person name="Jogler C."/>
        </authorList>
    </citation>
    <scope>NUCLEOTIDE SEQUENCE [LARGE SCALE GENOMIC DNA]</scope>
    <source>
        <strain evidence="11 12">KOR42</strain>
    </source>
</reference>
<feature type="region of interest" description="Disordered" evidence="10">
    <location>
        <begin position="94"/>
        <end position="155"/>
    </location>
</feature>
<sequence length="155" mass="15524">MGTLAIILQVLLLLTGIFLMIIILLQRGRGGGLAGAFGGMGGQSAFGTKAGDVFTWITVVTAAVWVLLAGIGGCAMRQSGTGYAEKQFASGAADDDASLTTGDAAGDAASDDNADEEATPAVETIEVETESTKPSDNSSEDSSNADDSTTGAPSE</sequence>
<comment type="function">
    <text evidence="9">Involved in protein export. Participates in an early event of protein translocation.</text>
</comment>
<feature type="transmembrane region" description="Helical" evidence="9">
    <location>
        <begin position="54"/>
        <end position="76"/>
    </location>
</feature>
<evidence type="ECO:0000256" key="2">
    <source>
        <dbReference type="ARBA" id="ARBA00008445"/>
    </source>
</evidence>
<name>A0A5C5WPQ2_9PLAN</name>
<dbReference type="GO" id="GO:0005886">
    <property type="term" value="C:plasma membrane"/>
    <property type="evidence" value="ECO:0007669"/>
    <property type="project" value="UniProtKB-SubCell"/>
</dbReference>
<keyword evidence="9" id="KW-1003">Cell membrane</keyword>
<dbReference type="GO" id="GO:0009306">
    <property type="term" value="P:protein secretion"/>
    <property type="evidence" value="ECO:0007669"/>
    <property type="project" value="UniProtKB-UniRule"/>
</dbReference>
<dbReference type="GO" id="GO:0015450">
    <property type="term" value="F:protein-transporting ATPase activity"/>
    <property type="evidence" value="ECO:0007669"/>
    <property type="project" value="UniProtKB-UniRule"/>
</dbReference>
<evidence type="ECO:0000256" key="6">
    <source>
        <dbReference type="ARBA" id="ARBA00022989"/>
    </source>
</evidence>
<comment type="subcellular location">
    <subcellularLocation>
        <location evidence="9">Cell membrane</location>
        <topology evidence="9">Multi-pass membrane protein</topology>
    </subcellularLocation>
    <subcellularLocation>
        <location evidence="1">Membrane</location>
        <topology evidence="1">Multi-pass membrane protein</topology>
    </subcellularLocation>
</comment>
<dbReference type="Proteomes" id="UP000317243">
    <property type="component" value="Unassembled WGS sequence"/>
</dbReference>
<evidence type="ECO:0000256" key="8">
    <source>
        <dbReference type="ARBA" id="ARBA00023136"/>
    </source>
</evidence>
<evidence type="ECO:0000313" key="12">
    <source>
        <dbReference type="Proteomes" id="UP000317243"/>
    </source>
</evidence>
<accession>A0A5C5WPQ2</accession>
<evidence type="ECO:0000256" key="4">
    <source>
        <dbReference type="ARBA" id="ARBA00022692"/>
    </source>
</evidence>
<organism evidence="11 12">
    <name type="scientific">Thalassoglobus neptunius</name>
    <dbReference type="NCBI Taxonomy" id="1938619"/>
    <lineage>
        <taxon>Bacteria</taxon>
        <taxon>Pseudomonadati</taxon>
        <taxon>Planctomycetota</taxon>
        <taxon>Planctomycetia</taxon>
        <taxon>Planctomycetales</taxon>
        <taxon>Planctomycetaceae</taxon>
        <taxon>Thalassoglobus</taxon>
    </lineage>
</organism>
<dbReference type="AlphaFoldDB" id="A0A5C5WPQ2"/>
<keyword evidence="12" id="KW-1185">Reference proteome</keyword>
<comment type="caution">
    <text evidence="11">The sequence shown here is derived from an EMBL/GenBank/DDBJ whole genome shotgun (WGS) entry which is preliminary data.</text>
</comment>
<dbReference type="NCBIfam" id="TIGR00810">
    <property type="entry name" value="secG"/>
    <property type="match status" value="1"/>
</dbReference>
<evidence type="ECO:0000256" key="3">
    <source>
        <dbReference type="ARBA" id="ARBA00022448"/>
    </source>
</evidence>
<keyword evidence="5 9" id="KW-0653">Protein transport</keyword>
<feature type="compositionally biased region" description="Low complexity" evidence="10">
    <location>
        <begin position="135"/>
        <end position="148"/>
    </location>
</feature>
<evidence type="ECO:0000256" key="9">
    <source>
        <dbReference type="RuleBase" id="RU365087"/>
    </source>
</evidence>
<evidence type="ECO:0000256" key="1">
    <source>
        <dbReference type="ARBA" id="ARBA00004141"/>
    </source>
</evidence>
<dbReference type="EMBL" id="SIHI01000007">
    <property type="protein sequence ID" value="TWT52235.1"/>
    <property type="molecule type" value="Genomic_DNA"/>
</dbReference>
<evidence type="ECO:0000256" key="7">
    <source>
        <dbReference type="ARBA" id="ARBA00023010"/>
    </source>
</evidence>
<evidence type="ECO:0000313" key="11">
    <source>
        <dbReference type="EMBL" id="TWT52235.1"/>
    </source>
</evidence>
<gene>
    <name evidence="11" type="ORF">KOR42_31030</name>
</gene>
<dbReference type="RefSeq" id="WP_197441200.1">
    <property type="nucleotide sequence ID" value="NZ_SIHI01000007.1"/>
</dbReference>
<evidence type="ECO:0000256" key="5">
    <source>
        <dbReference type="ARBA" id="ARBA00022927"/>
    </source>
</evidence>
<keyword evidence="3 9" id="KW-0813">Transport</keyword>
<proteinExistence type="inferred from homology"/>
<keyword evidence="7 9" id="KW-0811">Translocation</keyword>
<dbReference type="Pfam" id="PF03840">
    <property type="entry name" value="SecG"/>
    <property type="match status" value="1"/>
</dbReference>
<keyword evidence="4 9" id="KW-0812">Transmembrane</keyword>
<dbReference type="InterPro" id="IPR004692">
    <property type="entry name" value="SecG"/>
</dbReference>
<feature type="compositionally biased region" description="Acidic residues" evidence="10">
    <location>
        <begin position="109"/>
        <end position="118"/>
    </location>
</feature>
<keyword evidence="6 9" id="KW-1133">Transmembrane helix</keyword>
<feature type="transmembrane region" description="Helical" evidence="9">
    <location>
        <begin position="6"/>
        <end position="25"/>
    </location>
</feature>
<keyword evidence="8 9" id="KW-0472">Membrane</keyword>